<organism evidence="2 3">
    <name type="scientific">Etheostoma spectabile</name>
    <name type="common">orangethroat darter</name>
    <dbReference type="NCBI Taxonomy" id="54343"/>
    <lineage>
        <taxon>Eukaryota</taxon>
        <taxon>Metazoa</taxon>
        <taxon>Chordata</taxon>
        <taxon>Craniata</taxon>
        <taxon>Vertebrata</taxon>
        <taxon>Euteleostomi</taxon>
        <taxon>Actinopterygii</taxon>
        <taxon>Neopterygii</taxon>
        <taxon>Teleostei</taxon>
        <taxon>Neoteleostei</taxon>
        <taxon>Acanthomorphata</taxon>
        <taxon>Eupercaria</taxon>
        <taxon>Perciformes</taxon>
        <taxon>Percoidei</taxon>
        <taxon>Percidae</taxon>
        <taxon>Etheostomatinae</taxon>
        <taxon>Etheostoma</taxon>
    </lineage>
</organism>
<evidence type="ECO:0000256" key="1">
    <source>
        <dbReference type="SAM" id="Phobius"/>
    </source>
</evidence>
<keyword evidence="3" id="KW-1185">Reference proteome</keyword>
<feature type="transmembrane region" description="Helical" evidence="1">
    <location>
        <begin position="113"/>
        <end position="138"/>
    </location>
</feature>
<keyword evidence="1" id="KW-0472">Membrane</keyword>
<comment type="caution">
    <text evidence="2">The sequence shown here is derived from an EMBL/GenBank/DDBJ whole genome shotgun (WGS) entry which is preliminary data.</text>
</comment>
<feature type="non-terminal residue" evidence="2">
    <location>
        <position position="1"/>
    </location>
</feature>
<evidence type="ECO:0000313" key="2">
    <source>
        <dbReference type="EMBL" id="KAA8590204.1"/>
    </source>
</evidence>
<evidence type="ECO:0000313" key="3">
    <source>
        <dbReference type="Proteomes" id="UP000327493"/>
    </source>
</evidence>
<gene>
    <name evidence="2" type="ORF">FQN60_014138</name>
</gene>
<sequence>RVINVAEDVALPTWRRRTSNCLSKRAPVEKTPANARSRSRRVPYTNPRRLHFPSQIDLTNMLTSLVFFAGVFILSSEALISPFHFCLTRQHGELSCNYSRPVSGAESEIKINILAPAVILGLYIPVVLVAFALMAMLLTAYTRDTATLSFSMTCQAASILLMLAGVIVFLILYQSYLSWEHMTIWFYACVAVPFELFILTVLTAHAREEAHWE</sequence>
<reference evidence="2 3" key="1">
    <citation type="submission" date="2019-08" db="EMBL/GenBank/DDBJ databases">
        <title>A chromosome-level genome assembly, high-density linkage maps, and genome scans reveal the genomic architecture of hybrid incompatibilities underlying speciation via character displacement in darters (Percidae: Etheostominae).</title>
        <authorList>
            <person name="Moran R.L."/>
            <person name="Catchen J.M."/>
            <person name="Fuller R.C."/>
        </authorList>
    </citation>
    <scope>NUCLEOTIDE SEQUENCE [LARGE SCALE GENOMIC DNA]</scope>
    <source>
        <strain evidence="2">EspeVRDwgs_2016</strain>
        <tissue evidence="2">Muscle</tissue>
    </source>
</reference>
<accession>A0A5J5D9V3</accession>
<protein>
    <submittedName>
        <fullName evidence="2">Uncharacterized protein</fullName>
    </submittedName>
</protein>
<keyword evidence="1" id="KW-1133">Transmembrane helix</keyword>
<dbReference type="EMBL" id="VOFY01000008">
    <property type="protein sequence ID" value="KAA8590204.1"/>
    <property type="molecule type" value="Genomic_DNA"/>
</dbReference>
<proteinExistence type="predicted"/>
<dbReference type="Proteomes" id="UP000327493">
    <property type="component" value="Chromosome 8"/>
</dbReference>
<dbReference type="AlphaFoldDB" id="A0A5J5D9V3"/>
<feature type="transmembrane region" description="Helical" evidence="1">
    <location>
        <begin position="150"/>
        <end position="172"/>
    </location>
</feature>
<feature type="transmembrane region" description="Helical" evidence="1">
    <location>
        <begin position="184"/>
        <end position="204"/>
    </location>
</feature>
<name>A0A5J5D9V3_9PERO</name>
<keyword evidence="1" id="KW-0812">Transmembrane</keyword>